<keyword evidence="5" id="KW-0694">RNA-binding</keyword>
<dbReference type="GO" id="GO:0005840">
    <property type="term" value="C:ribosome"/>
    <property type="evidence" value="ECO:0007669"/>
    <property type="project" value="UniProtKB-KW"/>
</dbReference>
<dbReference type="NCBIfam" id="TIGR03953">
    <property type="entry name" value="rplD_bact"/>
    <property type="match status" value="1"/>
</dbReference>
<dbReference type="GO" id="GO:1990904">
    <property type="term" value="C:ribonucleoprotein complex"/>
    <property type="evidence" value="ECO:0007669"/>
    <property type="project" value="UniProtKB-KW"/>
</dbReference>
<comment type="subunit">
    <text evidence="5">Part of the 50S ribosomal subunit.</text>
</comment>
<accession>W2V1L3</accession>
<dbReference type="HAMAP" id="MF_01328_B">
    <property type="entry name" value="Ribosomal_uL4_B"/>
    <property type="match status" value="1"/>
</dbReference>
<protein>
    <recommendedName>
        <fullName evidence="4 5">Large ribosomal subunit protein uL4</fullName>
    </recommendedName>
</protein>
<reference evidence="7 8" key="1">
    <citation type="journal article" date="2013" name="PLoS ONE">
        <title>Bacterial endosymbiosis in a chordate host: long-term co-evolution and conservation of secondary metabolism.</title>
        <authorList>
            <person name="Kwan J.C."/>
            <person name="Schmidt E.W."/>
        </authorList>
    </citation>
    <scope>NUCLEOTIDE SEQUENCE [LARGE SCALE GENOMIC DNA]</scope>
    <source>
        <strain evidence="8">L6</strain>
    </source>
</reference>
<dbReference type="PATRIC" id="fig|1401685.3.peg.522"/>
<dbReference type="GO" id="GO:0019843">
    <property type="term" value="F:rRNA binding"/>
    <property type="evidence" value="ECO:0007669"/>
    <property type="project" value="UniProtKB-UniRule"/>
</dbReference>
<evidence type="ECO:0000256" key="6">
    <source>
        <dbReference type="SAM" id="MobiDB-lite"/>
    </source>
</evidence>
<comment type="function">
    <text evidence="5">One of the primary rRNA binding proteins, this protein initially binds near the 5'-end of the 23S rRNA. It is important during the early stages of 50S assembly. It makes multiple contacts with different domains of the 23S rRNA in the assembled 50S subunit and ribosome.</text>
</comment>
<evidence type="ECO:0000256" key="5">
    <source>
        <dbReference type="HAMAP-Rule" id="MF_01328"/>
    </source>
</evidence>
<organism evidence="7 8">
    <name type="scientific">Candidatus Xenolissoclinum pacificiensis L6</name>
    <dbReference type="NCBI Taxonomy" id="1401685"/>
    <lineage>
        <taxon>Bacteria</taxon>
        <taxon>Pseudomonadati</taxon>
        <taxon>Pseudomonadota</taxon>
        <taxon>Alphaproteobacteria</taxon>
        <taxon>Rickettsiales</taxon>
        <taxon>Anaplasmataceae</taxon>
        <taxon>Candidatus Xenolissoclinum</taxon>
    </lineage>
</organism>
<dbReference type="Gene3D" id="3.40.1370.10">
    <property type="match status" value="1"/>
</dbReference>
<keyword evidence="3 5" id="KW-0687">Ribonucleoprotein</keyword>
<keyword evidence="8" id="KW-1185">Reference proteome</keyword>
<dbReference type="InterPro" id="IPR002136">
    <property type="entry name" value="Ribosomal_uL4"/>
</dbReference>
<dbReference type="GO" id="GO:0003735">
    <property type="term" value="F:structural constituent of ribosome"/>
    <property type="evidence" value="ECO:0007669"/>
    <property type="project" value="InterPro"/>
</dbReference>
<proteinExistence type="inferred from homology"/>
<evidence type="ECO:0000256" key="3">
    <source>
        <dbReference type="ARBA" id="ARBA00023274"/>
    </source>
</evidence>
<evidence type="ECO:0000256" key="2">
    <source>
        <dbReference type="ARBA" id="ARBA00022980"/>
    </source>
</evidence>
<feature type="region of interest" description="Disordered" evidence="6">
    <location>
        <begin position="47"/>
        <end position="78"/>
    </location>
</feature>
<dbReference type="EMBL" id="AXCJ01000005">
    <property type="protein sequence ID" value="ETO91323.1"/>
    <property type="molecule type" value="Genomic_DNA"/>
</dbReference>
<sequence length="215" mass="24110">MIMTKLLDFSDASYSDFKLGLDLEEVVRGDIISDVIRWQLAKKRAGTHKTKGRSEVSGTTKKPYRQKGTGRARQGSLRSPQFRTGGVVFGPVVRDHSYSINKKIRKKALSMAVSYKSNADSLFVAKGLEAFSGKTSDDLKILYAFDFMRVALSKKSKVLFVTDYDKNSDCYKGLRNIIGISFLHSRGLNVASLMMSDYVIFDQSDVEYIQGRLTC</sequence>
<evidence type="ECO:0000256" key="1">
    <source>
        <dbReference type="ARBA" id="ARBA00010528"/>
    </source>
</evidence>
<dbReference type="InterPro" id="IPR013005">
    <property type="entry name" value="Ribosomal_uL4-like"/>
</dbReference>
<dbReference type="AlphaFoldDB" id="W2V1L3"/>
<dbReference type="Pfam" id="PF00573">
    <property type="entry name" value="Ribosomal_L4"/>
    <property type="match status" value="1"/>
</dbReference>
<dbReference type="STRING" id="1401685.P857_232"/>
<keyword evidence="5" id="KW-0699">rRNA-binding</keyword>
<comment type="similarity">
    <text evidence="1 5">Belongs to the universal ribosomal protein uL4 family.</text>
</comment>
<dbReference type="GO" id="GO:0006412">
    <property type="term" value="P:translation"/>
    <property type="evidence" value="ECO:0007669"/>
    <property type="project" value="UniProtKB-UniRule"/>
</dbReference>
<comment type="function">
    <text evidence="5">Forms part of the polypeptide exit tunnel.</text>
</comment>
<keyword evidence="2 5" id="KW-0689">Ribosomal protein</keyword>
<dbReference type="Proteomes" id="UP000018951">
    <property type="component" value="Unassembled WGS sequence"/>
</dbReference>
<gene>
    <name evidence="5 7" type="primary">rplD</name>
    <name evidence="7" type="ORF">P857_232</name>
</gene>
<comment type="caution">
    <text evidence="7">The sequence shown here is derived from an EMBL/GenBank/DDBJ whole genome shotgun (WGS) entry which is preliminary data.</text>
</comment>
<name>W2V1L3_9RICK</name>
<dbReference type="InterPro" id="IPR023574">
    <property type="entry name" value="Ribosomal_uL4_dom_sf"/>
</dbReference>
<dbReference type="PANTHER" id="PTHR10746:SF6">
    <property type="entry name" value="LARGE RIBOSOMAL SUBUNIT PROTEIN UL4M"/>
    <property type="match status" value="1"/>
</dbReference>
<dbReference type="PANTHER" id="PTHR10746">
    <property type="entry name" value="50S RIBOSOMAL PROTEIN L4"/>
    <property type="match status" value="1"/>
</dbReference>
<evidence type="ECO:0000313" key="7">
    <source>
        <dbReference type="EMBL" id="ETO91323.1"/>
    </source>
</evidence>
<evidence type="ECO:0000313" key="8">
    <source>
        <dbReference type="Proteomes" id="UP000018951"/>
    </source>
</evidence>
<evidence type="ECO:0000256" key="4">
    <source>
        <dbReference type="ARBA" id="ARBA00035244"/>
    </source>
</evidence>
<dbReference type="SUPFAM" id="SSF52166">
    <property type="entry name" value="Ribosomal protein L4"/>
    <property type="match status" value="1"/>
</dbReference>